<gene>
    <name evidence="1" type="ORF">H0235_017119</name>
</gene>
<protein>
    <submittedName>
        <fullName evidence="1">Uncharacterized protein</fullName>
    </submittedName>
</protein>
<evidence type="ECO:0000313" key="2">
    <source>
        <dbReference type="Proteomes" id="UP000600918"/>
    </source>
</evidence>
<reference evidence="1" key="1">
    <citation type="journal article" date="2020" name="G3 (Bethesda)">
        <title>High-Quality Assemblies for Three Invasive Social Wasps from the &lt;i&gt;Vespula&lt;/i&gt; Genus.</title>
        <authorList>
            <person name="Harrop T.W.R."/>
            <person name="Guhlin J."/>
            <person name="McLaughlin G.M."/>
            <person name="Permina E."/>
            <person name="Stockwell P."/>
            <person name="Gilligan J."/>
            <person name="Le Lec M.F."/>
            <person name="Gruber M.A.M."/>
            <person name="Quinn O."/>
            <person name="Lovegrove M."/>
            <person name="Duncan E.J."/>
            <person name="Remnant E.J."/>
            <person name="Van Eeckhoven J."/>
            <person name="Graham B."/>
            <person name="Knapp R.A."/>
            <person name="Langford K.W."/>
            <person name="Kronenberg Z."/>
            <person name="Press M.O."/>
            <person name="Eacker S.M."/>
            <person name="Wilson-Rankin E.E."/>
            <person name="Purcell J."/>
            <person name="Lester P.J."/>
            <person name="Dearden P.K."/>
        </authorList>
    </citation>
    <scope>NUCLEOTIDE SEQUENCE</scope>
    <source>
        <strain evidence="1">Volc-1</strain>
    </source>
</reference>
<accession>A0A834N192</accession>
<comment type="caution">
    <text evidence="1">The sequence shown here is derived from an EMBL/GenBank/DDBJ whole genome shotgun (WGS) entry which is preliminary data.</text>
</comment>
<keyword evidence="2" id="KW-1185">Reference proteome</keyword>
<evidence type="ECO:0000313" key="1">
    <source>
        <dbReference type="EMBL" id="KAF7392120.1"/>
    </source>
</evidence>
<organism evidence="1 2">
    <name type="scientific">Vespula pensylvanica</name>
    <name type="common">Western yellow jacket</name>
    <name type="synonym">Wasp</name>
    <dbReference type="NCBI Taxonomy" id="30213"/>
    <lineage>
        <taxon>Eukaryota</taxon>
        <taxon>Metazoa</taxon>
        <taxon>Ecdysozoa</taxon>
        <taxon>Arthropoda</taxon>
        <taxon>Hexapoda</taxon>
        <taxon>Insecta</taxon>
        <taxon>Pterygota</taxon>
        <taxon>Neoptera</taxon>
        <taxon>Endopterygota</taxon>
        <taxon>Hymenoptera</taxon>
        <taxon>Apocrita</taxon>
        <taxon>Aculeata</taxon>
        <taxon>Vespoidea</taxon>
        <taxon>Vespidae</taxon>
        <taxon>Vespinae</taxon>
        <taxon>Vespula</taxon>
    </lineage>
</organism>
<name>A0A834N192_VESPE</name>
<proteinExistence type="predicted"/>
<dbReference type="AlphaFoldDB" id="A0A834N192"/>
<dbReference type="EMBL" id="JACSDY010000022">
    <property type="protein sequence ID" value="KAF7392120.1"/>
    <property type="molecule type" value="Genomic_DNA"/>
</dbReference>
<sequence length="100" mass="11678">MPEGISQDGSRRDTARSKGEYVLKVDIDDRILWEPASRFDHRGFLCRRVDDDDRWVESAFSHRSLSQGSSEAFTVSTTRRLVDQTSDRILWERSLEEDEN</sequence>
<dbReference type="Proteomes" id="UP000600918">
    <property type="component" value="Unassembled WGS sequence"/>
</dbReference>